<proteinExistence type="predicted"/>
<organism evidence="2 3">
    <name type="scientific">Saccharopolyspora halophila</name>
    <dbReference type="NCBI Taxonomy" id="405551"/>
    <lineage>
        <taxon>Bacteria</taxon>
        <taxon>Bacillati</taxon>
        <taxon>Actinomycetota</taxon>
        <taxon>Actinomycetes</taxon>
        <taxon>Pseudonocardiales</taxon>
        <taxon>Pseudonocardiaceae</taxon>
        <taxon>Saccharopolyspora</taxon>
    </lineage>
</organism>
<feature type="region of interest" description="Disordered" evidence="1">
    <location>
        <begin position="51"/>
        <end position="70"/>
    </location>
</feature>
<accession>A0ABN3FUG1</accession>
<gene>
    <name evidence="2" type="ORF">GCM10009854_12380</name>
</gene>
<feature type="region of interest" description="Disordered" evidence="1">
    <location>
        <begin position="178"/>
        <end position="198"/>
    </location>
</feature>
<protein>
    <submittedName>
        <fullName evidence="2">Uncharacterized protein</fullName>
    </submittedName>
</protein>
<evidence type="ECO:0000313" key="2">
    <source>
        <dbReference type="EMBL" id="GAA2337769.1"/>
    </source>
</evidence>
<comment type="caution">
    <text evidence="2">The sequence shown here is derived from an EMBL/GenBank/DDBJ whole genome shotgun (WGS) entry which is preliminary data.</text>
</comment>
<evidence type="ECO:0000313" key="3">
    <source>
        <dbReference type="Proteomes" id="UP001501218"/>
    </source>
</evidence>
<keyword evidence="3" id="KW-1185">Reference proteome</keyword>
<dbReference type="Proteomes" id="UP001501218">
    <property type="component" value="Unassembled WGS sequence"/>
</dbReference>
<feature type="compositionally biased region" description="Basic residues" evidence="1">
    <location>
        <begin position="181"/>
        <end position="198"/>
    </location>
</feature>
<reference evidence="2 3" key="1">
    <citation type="journal article" date="2019" name="Int. J. Syst. Evol. Microbiol.">
        <title>The Global Catalogue of Microorganisms (GCM) 10K type strain sequencing project: providing services to taxonomists for standard genome sequencing and annotation.</title>
        <authorList>
            <consortium name="The Broad Institute Genomics Platform"/>
            <consortium name="The Broad Institute Genome Sequencing Center for Infectious Disease"/>
            <person name="Wu L."/>
            <person name="Ma J."/>
        </authorList>
    </citation>
    <scope>NUCLEOTIDE SEQUENCE [LARGE SCALE GENOMIC DNA]</scope>
    <source>
        <strain evidence="2 3">JCM 16221</strain>
    </source>
</reference>
<sequence length="198" mass="20752">MVRDDGDLVLLSAAGGMRTASNALLDDLGDPIVDDAEPEIVSVFDGSAEHAGGLHLAPPEGADLGEGMDGRADVLPYTDARSGLPERHPFAVRDGELIFTVDDGELISAYDGENDSLTTISSPRGRIVRLAATEEGIVFAGAGDVGAFTHVLPNSRNAHLGRIERAVAVSCPGRTIPARNRGSRAARRCAASGRRRSR</sequence>
<dbReference type="EMBL" id="BAAARA010000003">
    <property type="protein sequence ID" value="GAA2337769.1"/>
    <property type="molecule type" value="Genomic_DNA"/>
</dbReference>
<evidence type="ECO:0000256" key="1">
    <source>
        <dbReference type="SAM" id="MobiDB-lite"/>
    </source>
</evidence>
<name>A0ABN3FUG1_9PSEU</name>